<dbReference type="GO" id="GO:0003700">
    <property type="term" value="F:DNA-binding transcription factor activity"/>
    <property type="evidence" value="ECO:0007669"/>
    <property type="project" value="InterPro"/>
</dbReference>
<keyword evidence="4" id="KW-1185">Reference proteome</keyword>
<dbReference type="Pfam" id="PF13411">
    <property type="entry name" value="MerR_1"/>
    <property type="match status" value="1"/>
</dbReference>
<organism evidence="3 4">
    <name type="scientific">Paenibacillus sedimenti</name>
    <dbReference type="NCBI Taxonomy" id="2770274"/>
    <lineage>
        <taxon>Bacteria</taxon>
        <taxon>Bacillati</taxon>
        <taxon>Bacillota</taxon>
        <taxon>Bacilli</taxon>
        <taxon>Bacillales</taxon>
        <taxon>Paenibacillaceae</taxon>
        <taxon>Paenibacillus</taxon>
    </lineage>
</organism>
<dbReference type="InterPro" id="IPR000551">
    <property type="entry name" value="MerR-type_HTH_dom"/>
</dbReference>
<dbReference type="GO" id="GO:0032259">
    <property type="term" value="P:methylation"/>
    <property type="evidence" value="ECO:0007669"/>
    <property type="project" value="UniProtKB-KW"/>
</dbReference>
<dbReference type="CDD" id="cd01106">
    <property type="entry name" value="HTH_TipAL-Mta"/>
    <property type="match status" value="1"/>
</dbReference>
<dbReference type="SMART" id="SM00422">
    <property type="entry name" value="HTH_MERR"/>
    <property type="match status" value="1"/>
</dbReference>
<dbReference type="GO" id="GO:0008757">
    <property type="term" value="F:S-adenosylmethionine-dependent methyltransferase activity"/>
    <property type="evidence" value="ECO:0007669"/>
    <property type="project" value="InterPro"/>
</dbReference>
<dbReference type="InterPro" id="IPR009061">
    <property type="entry name" value="DNA-bd_dom_put_sf"/>
</dbReference>
<dbReference type="SUPFAM" id="SSF53335">
    <property type="entry name" value="S-adenosyl-L-methionine-dependent methyltransferases"/>
    <property type="match status" value="1"/>
</dbReference>
<dbReference type="PROSITE" id="PS50937">
    <property type="entry name" value="HTH_MERR_2"/>
    <property type="match status" value="1"/>
</dbReference>
<dbReference type="Gene3D" id="3.40.50.150">
    <property type="entry name" value="Vaccinia Virus protein VP39"/>
    <property type="match status" value="1"/>
</dbReference>
<sequence>MAGGVTVLKRRDKEYLTTGQLAKRTGMTIRTLRYYDQIGLLKPSQYNDASVRLYSKEDLVRLQKIHALKYIGLTLSDIKQIIYEGSFPEQDLRSSLIMQKEVIRQKIAHMQFVSKAIDEALDMLGEHQAEADWDSLSDIIQTIHTEKNWGEQYRNALRLQARIKLYDRFSVNQIGWHRWFFDQLGLVPDLKILELGCGDAALWSRNIDRVPPSWNITLTDKSPGMIEAARTNINDQNNQFTFLTVDAQSIPFHDGEFDIVIANHMLYHVLDIGHALSECHRVLKSDGLLYTSTMSKSHLQEMEQLARAFDPAIRVLDDVMERFHLDNGSEILASRFTDIELIRYENYMLVNEAEPLIHYMISTPMNARHFLTGERLEAFRSYLNAKIQEGNGRIFITMDSGFFLSRK</sequence>
<keyword evidence="3" id="KW-0489">Methyltransferase</keyword>
<dbReference type="InterPro" id="IPR013216">
    <property type="entry name" value="Methyltransf_11"/>
</dbReference>
<comment type="caution">
    <text evidence="3">The sequence shown here is derived from an EMBL/GenBank/DDBJ whole genome shotgun (WGS) entry which is preliminary data.</text>
</comment>
<keyword evidence="1" id="KW-0238">DNA-binding</keyword>
<dbReference type="Pfam" id="PF08241">
    <property type="entry name" value="Methyltransf_11"/>
    <property type="match status" value="1"/>
</dbReference>
<dbReference type="EMBL" id="JACVVD010000009">
    <property type="protein sequence ID" value="MBD0382906.1"/>
    <property type="molecule type" value="Genomic_DNA"/>
</dbReference>
<dbReference type="PANTHER" id="PTHR30204:SF96">
    <property type="entry name" value="CHROMOSOME-ANCHORING PROTEIN RACA"/>
    <property type="match status" value="1"/>
</dbReference>
<keyword evidence="3" id="KW-0808">Transferase</keyword>
<dbReference type="PANTHER" id="PTHR30204">
    <property type="entry name" value="REDOX-CYCLING DRUG-SENSING TRANSCRIPTIONAL ACTIVATOR SOXR"/>
    <property type="match status" value="1"/>
</dbReference>
<gene>
    <name evidence="3" type="ORF">ICC18_22615</name>
</gene>
<dbReference type="GO" id="GO:0003677">
    <property type="term" value="F:DNA binding"/>
    <property type="evidence" value="ECO:0007669"/>
    <property type="project" value="UniProtKB-KW"/>
</dbReference>
<protein>
    <submittedName>
        <fullName evidence="3">Methyltransferase domain-containing protein</fullName>
    </submittedName>
</protein>
<proteinExistence type="predicted"/>
<dbReference type="InterPro" id="IPR029063">
    <property type="entry name" value="SAM-dependent_MTases_sf"/>
</dbReference>
<dbReference type="AlphaFoldDB" id="A0A926KTK5"/>
<dbReference type="CDD" id="cd02440">
    <property type="entry name" value="AdoMet_MTases"/>
    <property type="match status" value="1"/>
</dbReference>
<dbReference type="SUPFAM" id="SSF46955">
    <property type="entry name" value="Putative DNA-binding domain"/>
    <property type="match status" value="1"/>
</dbReference>
<evidence type="ECO:0000313" key="4">
    <source>
        <dbReference type="Proteomes" id="UP000650466"/>
    </source>
</evidence>
<evidence type="ECO:0000313" key="3">
    <source>
        <dbReference type="EMBL" id="MBD0382906.1"/>
    </source>
</evidence>
<evidence type="ECO:0000259" key="2">
    <source>
        <dbReference type="PROSITE" id="PS50937"/>
    </source>
</evidence>
<accession>A0A926KTK5</accession>
<dbReference type="Proteomes" id="UP000650466">
    <property type="component" value="Unassembled WGS sequence"/>
</dbReference>
<feature type="domain" description="HTH merR-type" evidence="2">
    <location>
        <begin position="15"/>
        <end position="84"/>
    </location>
</feature>
<name>A0A926KTK5_9BACL</name>
<dbReference type="InterPro" id="IPR047057">
    <property type="entry name" value="MerR_fam"/>
</dbReference>
<reference evidence="3" key="1">
    <citation type="submission" date="2020-09" db="EMBL/GenBank/DDBJ databases">
        <title>Draft Genome Sequence of Paenibacillus sp. WST5.</title>
        <authorList>
            <person name="Bao Z."/>
        </authorList>
    </citation>
    <scope>NUCLEOTIDE SEQUENCE</scope>
    <source>
        <strain evidence="3">WST5</strain>
    </source>
</reference>
<evidence type="ECO:0000256" key="1">
    <source>
        <dbReference type="ARBA" id="ARBA00023125"/>
    </source>
</evidence>
<dbReference type="Gene3D" id="1.10.1660.10">
    <property type="match status" value="1"/>
</dbReference>
<dbReference type="PRINTS" id="PR00040">
    <property type="entry name" value="HTHMERR"/>
</dbReference>